<dbReference type="PANTHER" id="PTHR15887">
    <property type="entry name" value="TRANSMEMBRANE PROTEIN 69"/>
    <property type="match status" value="1"/>
</dbReference>
<keyword evidence="1" id="KW-0472">Membrane</keyword>
<keyword evidence="1" id="KW-1133">Transmembrane helix</keyword>
<evidence type="ECO:0000256" key="1">
    <source>
        <dbReference type="SAM" id="Phobius"/>
    </source>
</evidence>
<proteinExistence type="predicted"/>
<dbReference type="PANTHER" id="PTHR15887:SF1">
    <property type="entry name" value="TRANSMEMBRANE PROTEIN 69"/>
    <property type="match status" value="1"/>
</dbReference>
<evidence type="ECO:0000313" key="2">
    <source>
        <dbReference type="EMBL" id="CAA6823027.1"/>
    </source>
</evidence>
<accession>A0A6S6TXZ3</accession>
<dbReference type="InterPro" id="IPR021836">
    <property type="entry name" value="DUF3429"/>
</dbReference>
<evidence type="ECO:0008006" key="3">
    <source>
        <dbReference type="Google" id="ProtNLM"/>
    </source>
</evidence>
<name>A0A6S6TXZ3_9GAMM</name>
<sequence length="148" mass="16011">MPVAALIMGYGGLIPFVILSLCLVAGIGIVGFDLARTGQLLMSYAAIILSFIGAVHWGVALAHHDSMPTSLLHRFYGYSVLPAICAWVSLLLPTQVGLIVISVLFWLAFWVDHALLFERLNVNYGTFRLHLTFIVSSALALAGVFGTH</sequence>
<feature type="transmembrane region" description="Helical" evidence="1">
    <location>
        <begin position="75"/>
        <end position="92"/>
    </location>
</feature>
<feature type="transmembrane region" description="Helical" evidence="1">
    <location>
        <begin position="129"/>
        <end position="147"/>
    </location>
</feature>
<gene>
    <name evidence="2" type="ORF">HELGO_WM6591</name>
</gene>
<reference evidence="2" key="1">
    <citation type="submission" date="2020-01" db="EMBL/GenBank/DDBJ databases">
        <authorList>
            <person name="Meier V. D."/>
            <person name="Meier V D."/>
        </authorList>
    </citation>
    <scope>NUCLEOTIDE SEQUENCE</scope>
    <source>
        <strain evidence="2">HLG_WM_MAG_07</strain>
    </source>
</reference>
<dbReference type="EMBL" id="CACVAY010000112">
    <property type="protein sequence ID" value="CAA6823027.1"/>
    <property type="molecule type" value="Genomic_DNA"/>
</dbReference>
<feature type="transmembrane region" description="Helical" evidence="1">
    <location>
        <begin position="12"/>
        <end position="35"/>
    </location>
</feature>
<organism evidence="2">
    <name type="scientific">uncultured Thiotrichaceae bacterium</name>
    <dbReference type="NCBI Taxonomy" id="298394"/>
    <lineage>
        <taxon>Bacteria</taxon>
        <taxon>Pseudomonadati</taxon>
        <taxon>Pseudomonadota</taxon>
        <taxon>Gammaproteobacteria</taxon>
        <taxon>Thiotrichales</taxon>
        <taxon>Thiotrichaceae</taxon>
        <taxon>environmental samples</taxon>
    </lineage>
</organism>
<dbReference type="AlphaFoldDB" id="A0A6S6TXZ3"/>
<dbReference type="Pfam" id="PF11911">
    <property type="entry name" value="DUF3429"/>
    <property type="match status" value="1"/>
</dbReference>
<protein>
    <recommendedName>
        <fullName evidence="3">DUF3429 domain-containing protein</fullName>
    </recommendedName>
</protein>
<feature type="transmembrane region" description="Helical" evidence="1">
    <location>
        <begin position="41"/>
        <end position="63"/>
    </location>
</feature>
<keyword evidence="1" id="KW-0812">Transmembrane</keyword>